<dbReference type="InParanoid" id="D6WLK4"/>
<evidence type="ECO:0000256" key="3">
    <source>
        <dbReference type="ARBA" id="ARBA00009119"/>
    </source>
</evidence>
<dbReference type="SUPFAM" id="SSF57850">
    <property type="entry name" value="RING/U-box"/>
    <property type="match status" value="1"/>
</dbReference>
<reference evidence="13 14" key="1">
    <citation type="journal article" date="2008" name="Nature">
        <title>The genome of the model beetle and pest Tribolium castaneum.</title>
        <authorList>
            <consortium name="Tribolium Genome Sequencing Consortium"/>
            <person name="Richards S."/>
            <person name="Gibbs R.A."/>
            <person name="Weinstock G.M."/>
            <person name="Brown S.J."/>
            <person name="Denell R."/>
            <person name="Beeman R.W."/>
            <person name="Gibbs R."/>
            <person name="Beeman R.W."/>
            <person name="Brown S.J."/>
            <person name="Bucher G."/>
            <person name="Friedrich M."/>
            <person name="Grimmelikhuijzen C.J."/>
            <person name="Klingler M."/>
            <person name="Lorenzen M."/>
            <person name="Richards S."/>
            <person name="Roth S."/>
            <person name="Schroder R."/>
            <person name="Tautz D."/>
            <person name="Zdobnov E.M."/>
            <person name="Muzny D."/>
            <person name="Gibbs R.A."/>
            <person name="Weinstock G.M."/>
            <person name="Attaway T."/>
            <person name="Bell S."/>
            <person name="Buhay C.J."/>
            <person name="Chandrabose M.N."/>
            <person name="Chavez D."/>
            <person name="Clerk-Blankenburg K.P."/>
            <person name="Cree A."/>
            <person name="Dao M."/>
            <person name="Davis C."/>
            <person name="Chacko J."/>
            <person name="Dinh H."/>
            <person name="Dugan-Rocha S."/>
            <person name="Fowler G."/>
            <person name="Garner T.T."/>
            <person name="Garnes J."/>
            <person name="Gnirke A."/>
            <person name="Hawes A."/>
            <person name="Hernandez J."/>
            <person name="Hines S."/>
            <person name="Holder M."/>
            <person name="Hume J."/>
            <person name="Jhangiani S.N."/>
            <person name="Joshi V."/>
            <person name="Khan Z.M."/>
            <person name="Jackson L."/>
            <person name="Kovar C."/>
            <person name="Kowis A."/>
            <person name="Lee S."/>
            <person name="Lewis L.R."/>
            <person name="Margolis J."/>
            <person name="Morgan M."/>
            <person name="Nazareth L.V."/>
            <person name="Nguyen N."/>
            <person name="Okwuonu G."/>
            <person name="Parker D."/>
            <person name="Richards S."/>
            <person name="Ruiz S.J."/>
            <person name="Santibanez J."/>
            <person name="Savard J."/>
            <person name="Scherer S.E."/>
            <person name="Schneider B."/>
            <person name="Sodergren E."/>
            <person name="Tautz D."/>
            <person name="Vattahil S."/>
            <person name="Villasana D."/>
            <person name="White C.S."/>
            <person name="Wright R."/>
            <person name="Park Y."/>
            <person name="Beeman R.W."/>
            <person name="Lord J."/>
            <person name="Oppert B."/>
            <person name="Lorenzen M."/>
            <person name="Brown S."/>
            <person name="Wang L."/>
            <person name="Savard J."/>
            <person name="Tautz D."/>
            <person name="Richards S."/>
            <person name="Weinstock G."/>
            <person name="Gibbs R.A."/>
            <person name="Liu Y."/>
            <person name="Worley K."/>
            <person name="Weinstock G."/>
            <person name="Elsik C.G."/>
            <person name="Reese J.T."/>
            <person name="Elhaik E."/>
            <person name="Landan G."/>
            <person name="Graur D."/>
            <person name="Arensburger P."/>
            <person name="Atkinson P."/>
            <person name="Beeman R.W."/>
            <person name="Beidler J."/>
            <person name="Brown S.J."/>
            <person name="Demuth J.P."/>
            <person name="Drury D.W."/>
            <person name="Du Y.Z."/>
            <person name="Fujiwara H."/>
            <person name="Lorenzen M."/>
            <person name="Maselli V."/>
            <person name="Osanai M."/>
            <person name="Park Y."/>
            <person name="Robertson H.M."/>
            <person name="Tu Z."/>
            <person name="Wang J.J."/>
            <person name="Wang S."/>
            <person name="Richards S."/>
            <person name="Song H."/>
            <person name="Zhang L."/>
            <person name="Sodergren E."/>
            <person name="Werner D."/>
            <person name="Stanke M."/>
            <person name="Morgenstern B."/>
            <person name="Solovyev V."/>
            <person name="Kosarev P."/>
            <person name="Brown G."/>
            <person name="Chen H.C."/>
            <person name="Ermolaeva O."/>
            <person name="Hlavina W."/>
            <person name="Kapustin Y."/>
            <person name="Kiryutin B."/>
            <person name="Kitts P."/>
            <person name="Maglott D."/>
            <person name="Pruitt K."/>
            <person name="Sapojnikov V."/>
            <person name="Souvorov A."/>
            <person name="Mackey A.J."/>
            <person name="Waterhouse R.M."/>
            <person name="Wyder S."/>
            <person name="Zdobnov E.M."/>
            <person name="Zdobnov E.M."/>
            <person name="Wyder S."/>
            <person name="Kriventseva E.V."/>
            <person name="Kadowaki T."/>
            <person name="Bork P."/>
            <person name="Aranda M."/>
            <person name="Bao R."/>
            <person name="Beermann A."/>
            <person name="Berns N."/>
            <person name="Bolognesi R."/>
            <person name="Bonneton F."/>
            <person name="Bopp D."/>
            <person name="Brown S.J."/>
            <person name="Bucher G."/>
            <person name="Butts T."/>
            <person name="Chaumot A."/>
            <person name="Denell R.E."/>
            <person name="Ferrier D.E."/>
            <person name="Friedrich M."/>
            <person name="Gordon C.M."/>
            <person name="Jindra M."/>
            <person name="Klingler M."/>
            <person name="Lan Q."/>
            <person name="Lattorff H.M."/>
            <person name="Laudet V."/>
            <person name="von Levetsow C."/>
            <person name="Liu Z."/>
            <person name="Lutz R."/>
            <person name="Lynch J.A."/>
            <person name="da Fonseca R.N."/>
            <person name="Posnien N."/>
            <person name="Reuter R."/>
            <person name="Roth S."/>
            <person name="Savard J."/>
            <person name="Schinko J.B."/>
            <person name="Schmitt C."/>
            <person name="Schoppmeier M."/>
            <person name="Schroder R."/>
            <person name="Shippy T.D."/>
            <person name="Simonnet F."/>
            <person name="Marques-Souza H."/>
            <person name="Tautz D."/>
            <person name="Tomoyasu Y."/>
            <person name="Trauner J."/>
            <person name="Van der Zee M."/>
            <person name="Vervoort M."/>
            <person name="Wittkopp N."/>
            <person name="Wimmer E.A."/>
            <person name="Yang X."/>
            <person name="Jones A.K."/>
            <person name="Sattelle D.B."/>
            <person name="Ebert P.R."/>
            <person name="Nelson D."/>
            <person name="Scott J.G."/>
            <person name="Beeman R.W."/>
            <person name="Muthukrishnan S."/>
            <person name="Kramer K.J."/>
            <person name="Arakane Y."/>
            <person name="Beeman R.W."/>
            <person name="Zhu Q."/>
            <person name="Hogenkamp D."/>
            <person name="Dixit R."/>
            <person name="Oppert B."/>
            <person name="Jiang H."/>
            <person name="Zou Z."/>
            <person name="Marshall J."/>
            <person name="Elpidina E."/>
            <person name="Vinokurov K."/>
            <person name="Oppert C."/>
            <person name="Zou Z."/>
            <person name="Evans J."/>
            <person name="Lu Z."/>
            <person name="Zhao P."/>
            <person name="Sumathipala N."/>
            <person name="Altincicek B."/>
            <person name="Vilcinskas A."/>
            <person name="Williams M."/>
            <person name="Hultmark D."/>
            <person name="Hetru C."/>
            <person name="Jiang H."/>
            <person name="Grimmelikhuijzen C.J."/>
            <person name="Hauser F."/>
            <person name="Cazzamali G."/>
            <person name="Williamson M."/>
            <person name="Park Y."/>
            <person name="Li B."/>
            <person name="Tanaka Y."/>
            <person name="Predel R."/>
            <person name="Neupert S."/>
            <person name="Schachtner J."/>
            <person name="Verleyen P."/>
            <person name="Raible F."/>
            <person name="Bork P."/>
            <person name="Friedrich M."/>
            <person name="Walden K.K."/>
            <person name="Robertson H.M."/>
            <person name="Angeli S."/>
            <person name="Foret S."/>
            <person name="Bucher G."/>
            <person name="Schuetz S."/>
            <person name="Maleszka R."/>
            <person name="Wimmer E.A."/>
            <person name="Beeman R.W."/>
            <person name="Lorenzen M."/>
            <person name="Tomoyasu Y."/>
            <person name="Miller S.C."/>
            <person name="Grossmann D."/>
            <person name="Bucher G."/>
        </authorList>
    </citation>
    <scope>NUCLEOTIDE SEQUENCE [LARGE SCALE GENOMIC DNA]</scope>
    <source>
        <strain evidence="13 14">Georgia GA2</strain>
    </source>
</reference>
<dbReference type="GO" id="GO:0008270">
    <property type="term" value="F:zinc ion binding"/>
    <property type="evidence" value="ECO:0007669"/>
    <property type="project" value="UniProtKB-KW"/>
</dbReference>
<protein>
    <recommendedName>
        <fullName evidence="4">RING-type E3 ubiquitin transferase</fullName>
        <ecNumber evidence="4">2.3.2.27</ecNumber>
    </recommendedName>
</protein>
<dbReference type="InterPro" id="IPR049548">
    <property type="entry name" value="Sina-like_RING"/>
</dbReference>
<keyword evidence="8" id="KW-0833">Ubl conjugation pathway</keyword>
<name>D6WLK4_TRICA</name>
<evidence type="ECO:0000313" key="13">
    <source>
        <dbReference type="EMBL" id="EFA03438.1"/>
    </source>
</evidence>
<comment type="similarity">
    <text evidence="3">Belongs to the SINA (Seven in absentia) family.</text>
</comment>
<dbReference type="Pfam" id="PF21361">
    <property type="entry name" value="Sina_ZnF"/>
    <property type="match status" value="1"/>
</dbReference>
<evidence type="ECO:0000256" key="10">
    <source>
        <dbReference type="PROSITE-ProRule" id="PRU00455"/>
    </source>
</evidence>
<dbReference type="PANTHER" id="PTHR45877:SF2">
    <property type="entry name" value="E3 UBIQUITIN-PROTEIN LIGASE SINA-RELATED"/>
    <property type="match status" value="1"/>
</dbReference>
<dbReference type="PhylomeDB" id="D6WLK4"/>
<dbReference type="PANTHER" id="PTHR45877">
    <property type="entry name" value="E3 UBIQUITIN-PROTEIN LIGASE SIAH2"/>
    <property type="match status" value="1"/>
</dbReference>
<dbReference type="InterPro" id="IPR013083">
    <property type="entry name" value="Znf_RING/FYVE/PHD"/>
</dbReference>
<evidence type="ECO:0000256" key="2">
    <source>
        <dbReference type="ARBA" id="ARBA00004906"/>
    </source>
</evidence>
<dbReference type="GO" id="GO:0005737">
    <property type="term" value="C:cytoplasm"/>
    <property type="evidence" value="ECO:0000318"/>
    <property type="project" value="GO_Central"/>
</dbReference>
<organism evidence="13 14">
    <name type="scientific">Tribolium castaneum</name>
    <name type="common">Red flour beetle</name>
    <dbReference type="NCBI Taxonomy" id="7070"/>
    <lineage>
        <taxon>Eukaryota</taxon>
        <taxon>Metazoa</taxon>
        <taxon>Ecdysozoa</taxon>
        <taxon>Arthropoda</taxon>
        <taxon>Hexapoda</taxon>
        <taxon>Insecta</taxon>
        <taxon>Pterygota</taxon>
        <taxon>Neoptera</taxon>
        <taxon>Endopterygota</taxon>
        <taxon>Coleoptera</taxon>
        <taxon>Polyphaga</taxon>
        <taxon>Cucujiformia</taxon>
        <taxon>Tenebrionidae</taxon>
        <taxon>Tenebrionidae incertae sedis</taxon>
        <taxon>Tribolium</taxon>
    </lineage>
</organism>
<dbReference type="eggNOG" id="KOG3002">
    <property type="taxonomic scope" value="Eukaryota"/>
</dbReference>
<dbReference type="GO" id="GO:0010498">
    <property type="term" value="P:proteasomal protein catabolic process"/>
    <property type="evidence" value="ECO:0007669"/>
    <property type="project" value="UniProtKB-ARBA"/>
</dbReference>
<accession>D6WLK4</accession>
<comment type="catalytic activity">
    <reaction evidence="1">
        <text>S-ubiquitinyl-[E2 ubiquitin-conjugating enzyme]-L-cysteine + [acceptor protein]-L-lysine = [E2 ubiquitin-conjugating enzyme]-L-cysteine + N(6)-ubiquitinyl-[acceptor protein]-L-lysine.</text>
        <dbReference type="EC" id="2.3.2.27"/>
    </reaction>
</comment>
<dbReference type="GO" id="GO:0016567">
    <property type="term" value="P:protein ubiquitination"/>
    <property type="evidence" value="ECO:0007669"/>
    <property type="project" value="UniProtKB-UniPathway"/>
</dbReference>
<dbReference type="Gene3D" id="3.30.40.10">
    <property type="entry name" value="Zinc/RING finger domain, C3HC4 (zinc finger)"/>
    <property type="match status" value="2"/>
</dbReference>
<evidence type="ECO:0000259" key="12">
    <source>
        <dbReference type="PROSITE" id="PS51081"/>
    </source>
</evidence>
<proteinExistence type="inferred from homology"/>
<dbReference type="SUPFAM" id="SSF49599">
    <property type="entry name" value="TRAF domain-like"/>
    <property type="match status" value="1"/>
</dbReference>
<keyword evidence="6" id="KW-0479">Metal-binding</keyword>
<dbReference type="GO" id="GO:0006511">
    <property type="term" value="P:ubiquitin-dependent protein catabolic process"/>
    <property type="evidence" value="ECO:0007669"/>
    <property type="project" value="InterPro"/>
</dbReference>
<dbReference type="AlphaFoldDB" id="D6WLK4"/>
<evidence type="ECO:0000313" key="14">
    <source>
        <dbReference type="Proteomes" id="UP000007266"/>
    </source>
</evidence>
<dbReference type="InterPro" id="IPR004162">
    <property type="entry name" value="SINA-like_animal"/>
</dbReference>
<keyword evidence="14" id="KW-1185">Reference proteome</keyword>
<dbReference type="InterPro" id="IPR013010">
    <property type="entry name" value="Znf_SIAH"/>
</dbReference>
<feature type="domain" description="SIAH-type" evidence="12">
    <location>
        <begin position="55"/>
        <end position="116"/>
    </location>
</feature>
<dbReference type="HOGENOM" id="CLU_570305_0_0_1"/>
<evidence type="ECO:0000256" key="9">
    <source>
        <dbReference type="ARBA" id="ARBA00022833"/>
    </source>
</evidence>
<evidence type="ECO:0000256" key="4">
    <source>
        <dbReference type="ARBA" id="ARBA00012483"/>
    </source>
</evidence>
<dbReference type="GO" id="GO:0061630">
    <property type="term" value="F:ubiquitin protein ligase activity"/>
    <property type="evidence" value="ECO:0000318"/>
    <property type="project" value="GO_Central"/>
</dbReference>
<evidence type="ECO:0000256" key="8">
    <source>
        <dbReference type="ARBA" id="ARBA00022786"/>
    </source>
</evidence>
<dbReference type="EMBL" id="KQ971343">
    <property type="protein sequence ID" value="EFA03438.1"/>
    <property type="molecule type" value="Genomic_DNA"/>
</dbReference>
<sequence>MAEADFGPPNCSKCDNVLSYMPIYQTLDFKAICGRCLVSKIGLVRNLTFEDAIRNRDFPCRYAKVGCPAVLRPFQVPEHENKCIYKRIKCPTVSFTKCRWLGTEEELTKHCLVVHSDYFVDDDTFKLDLTRSYGRYNFVKYEEDGIFLIYSKFGRKDKKNVLSVSVMRCGHGNSQQFSCLVVIKTGIRKLKVKVDAFLGGQFNPALATEIDLRSVAPDAHNQTTFVKLEIFEKIALSRDRISEEQLGNDLDCPICCGDFTPPVFLCLNGHSVCHNCKDKINHSCPFCRSFVTDRRNAALENLTNLPLYTCKFDSCDFSGGFADVFRHQLFCIYRDNNVDFCPFLETTQCIQAGSRKYIVSHMIFDHSDCFSDSNFVVIKSSDLKPNVPSLYVLKYLDRLFILKFLMNQRLFKMSMHLSGLVQERNKFTYKFRMVHNDKTLAKGAGIGLGDKEKLQIDLDFLRAINVPYNKVKFEIKIMK</sequence>
<reference evidence="13 14" key="2">
    <citation type="journal article" date="2010" name="Nucleic Acids Res.">
        <title>BeetleBase in 2010: revisions to provide comprehensive genomic information for Tribolium castaneum.</title>
        <authorList>
            <person name="Kim H.S."/>
            <person name="Murphy T."/>
            <person name="Xia J."/>
            <person name="Caragea D."/>
            <person name="Park Y."/>
            <person name="Beeman R.W."/>
            <person name="Lorenzen M.D."/>
            <person name="Butcher S."/>
            <person name="Manak J.R."/>
            <person name="Brown S.J."/>
        </authorList>
    </citation>
    <scope>GENOME REANNOTATION</scope>
    <source>
        <strain evidence="13 14">Georgia GA2</strain>
    </source>
</reference>
<comment type="pathway">
    <text evidence="2">Protein modification; protein ubiquitination.</text>
</comment>
<keyword evidence="9" id="KW-0862">Zinc</keyword>
<dbReference type="EC" id="2.3.2.27" evidence="4"/>
<dbReference type="Proteomes" id="UP000007266">
    <property type="component" value="Linkage group 5"/>
</dbReference>
<dbReference type="PROSITE" id="PS50089">
    <property type="entry name" value="ZF_RING_2"/>
    <property type="match status" value="1"/>
</dbReference>
<evidence type="ECO:0000256" key="6">
    <source>
        <dbReference type="ARBA" id="ARBA00022723"/>
    </source>
</evidence>
<dbReference type="InterPro" id="IPR001841">
    <property type="entry name" value="Znf_RING"/>
</dbReference>
<dbReference type="Pfam" id="PF21362">
    <property type="entry name" value="Sina_RING"/>
    <property type="match status" value="1"/>
</dbReference>
<evidence type="ECO:0000256" key="5">
    <source>
        <dbReference type="ARBA" id="ARBA00022679"/>
    </source>
</evidence>
<feature type="domain" description="RING-type" evidence="11">
    <location>
        <begin position="252"/>
        <end position="288"/>
    </location>
</feature>
<dbReference type="UniPathway" id="UPA00143"/>
<evidence type="ECO:0000256" key="7">
    <source>
        <dbReference type="ARBA" id="ARBA00022771"/>
    </source>
</evidence>
<dbReference type="PROSITE" id="PS51081">
    <property type="entry name" value="ZF_SIAH"/>
    <property type="match status" value="1"/>
</dbReference>
<evidence type="ECO:0000259" key="11">
    <source>
        <dbReference type="PROSITE" id="PS50089"/>
    </source>
</evidence>
<dbReference type="KEGG" id="tca:103313058"/>
<gene>
    <name evidence="13" type="primary">AUGUSTUS-3.0.2_13428</name>
    <name evidence="13" type="ORF">TcasGA2_TC013428</name>
</gene>
<evidence type="ECO:0000256" key="1">
    <source>
        <dbReference type="ARBA" id="ARBA00000900"/>
    </source>
</evidence>
<dbReference type="OrthoDB" id="620422at2759"/>
<dbReference type="CDD" id="cd16571">
    <property type="entry name" value="RING-HC_SIAHs"/>
    <property type="match status" value="1"/>
</dbReference>
<keyword evidence="7 10" id="KW-0863">Zinc-finger</keyword>
<keyword evidence="5" id="KW-0808">Transferase</keyword>
<dbReference type="FunFam" id="3.30.40.10:FF:000041">
    <property type="entry name" value="E3 ubiquitin-protein ligase SINAT3"/>
    <property type="match status" value="1"/>
</dbReference>